<comment type="caution">
    <text evidence="6">The sequence shown here is derived from an EMBL/GenBank/DDBJ whole genome shotgun (WGS) entry which is preliminary data.</text>
</comment>
<keyword evidence="7" id="KW-1185">Reference proteome</keyword>
<dbReference type="SUPFAM" id="SSF144091">
    <property type="entry name" value="Rhomboid-like"/>
    <property type="match status" value="1"/>
</dbReference>
<evidence type="ECO:0000313" key="7">
    <source>
        <dbReference type="Proteomes" id="UP001589693"/>
    </source>
</evidence>
<dbReference type="InterPro" id="IPR035952">
    <property type="entry name" value="Rhomboid-like_sf"/>
</dbReference>
<keyword evidence="4 5" id="KW-0472">Membrane</keyword>
<reference evidence="6 7" key="1">
    <citation type="submission" date="2024-09" db="EMBL/GenBank/DDBJ databases">
        <authorList>
            <person name="Sun Q."/>
            <person name="Mori K."/>
        </authorList>
    </citation>
    <scope>NUCLEOTIDE SEQUENCE [LARGE SCALE GENOMIC DNA]</scope>
    <source>
        <strain evidence="6 7">TBRC 7907</strain>
    </source>
</reference>
<evidence type="ECO:0000256" key="2">
    <source>
        <dbReference type="ARBA" id="ARBA00022692"/>
    </source>
</evidence>
<feature type="transmembrane region" description="Helical" evidence="5">
    <location>
        <begin position="25"/>
        <end position="48"/>
    </location>
</feature>
<feature type="transmembrane region" description="Helical" evidence="5">
    <location>
        <begin position="122"/>
        <end position="139"/>
    </location>
</feature>
<evidence type="ECO:0000256" key="3">
    <source>
        <dbReference type="ARBA" id="ARBA00022989"/>
    </source>
</evidence>
<keyword evidence="3 5" id="KW-1133">Transmembrane helix</keyword>
<comment type="subcellular location">
    <subcellularLocation>
        <location evidence="1">Membrane</location>
        <topology evidence="1">Multi-pass membrane protein</topology>
    </subcellularLocation>
</comment>
<feature type="transmembrane region" description="Helical" evidence="5">
    <location>
        <begin position="98"/>
        <end position="116"/>
    </location>
</feature>
<evidence type="ECO:0000256" key="5">
    <source>
        <dbReference type="SAM" id="Phobius"/>
    </source>
</evidence>
<gene>
    <name evidence="6" type="ORF">ACFFQA_18065</name>
</gene>
<name>A0ABV5ZY79_9PSEU</name>
<sequence>MFASATAQQSSPQGTMMSERSAGRIMLGVAAVLFAVTVLQSLLAPLVYFPGISQGSVLGFFAVLWAPLVNNGLGSLLVALVWTVPIGYLALRHLGARHVAVIAAVSWVVGGLALWMNAPHSSYSGSYIVVAGLLGVLIARRCFGADKDGDTTATWLFLLFAVTLFFRTSASLSGFAAHLIAAGAAVGASWLITGGGIRVRP</sequence>
<accession>A0ABV5ZY79</accession>
<keyword evidence="2 5" id="KW-0812">Transmembrane</keyword>
<organism evidence="6 7">
    <name type="scientific">Allokutzneria oryzae</name>
    <dbReference type="NCBI Taxonomy" id="1378989"/>
    <lineage>
        <taxon>Bacteria</taxon>
        <taxon>Bacillati</taxon>
        <taxon>Actinomycetota</taxon>
        <taxon>Actinomycetes</taxon>
        <taxon>Pseudonocardiales</taxon>
        <taxon>Pseudonocardiaceae</taxon>
        <taxon>Allokutzneria</taxon>
    </lineage>
</organism>
<evidence type="ECO:0000256" key="1">
    <source>
        <dbReference type="ARBA" id="ARBA00004141"/>
    </source>
</evidence>
<feature type="transmembrane region" description="Helical" evidence="5">
    <location>
        <begin position="68"/>
        <end position="91"/>
    </location>
</feature>
<evidence type="ECO:0000313" key="6">
    <source>
        <dbReference type="EMBL" id="MFB9905845.1"/>
    </source>
</evidence>
<evidence type="ECO:0008006" key="8">
    <source>
        <dbReference type="Google" id="ProtNLM"/>
    </source>
</evidence>
<dbReference type="Proteomes" id="UP001589693">
    <property type="component" value="Unassembled WGS sequence"/>
</dbReference>
<protein>
    <recommendedName>
        <fullName evidence="8">Rhomboid family intramembrane serine protease</fullName>
    </recommendedName>
</protein>
<proteinExistence type="predicted"/>
<evidence type="ECO:0000256" key="4">
    <source>
        <dbReference type="ARBA" id="ARBA00023136"/>
    </source>
</evidence>
<feature type="transmembrane region" description="Helical" evidence="5">
    <location>
        <begin position="175"/>
        <end position="197"/>
    </location>
</feature>
<dbReference type="RefSeq" id="WP_377853242.1">
    <property type="nucleotide sequence ID" value="NZ_JBHLZU010000015.1"/>
</dbReference>
<dbReference type="EMBL" id="JBHLZU010000015">
    <property type="protein sequence ID" value="MFB9905845.1"/>
    <property type="molecule type" value="Genomic_DNA"/>
</dbReference>
<feature type="transmembrane region" description="Helical" evidence="5">
    <location>
        <begin position="151"/>
        <end position="169"/>
    </location>
</feature>